<gene>
    <name evidence="2" type="primary">CSON008096</name>
</gene>
<feature type="region of interest" description="Disordered" evidence="1">
    <location>
        <begin position="56"/>
        <end position="248"/>
    </location>
</feature>
<feature type="region of interest" description="Disordered" evidence="1">
    <location>
        <begin position="287"/>
        <end position="338"/>
    </location>
</feature>
<organism evidence="2">
    <name type="scientific">Culicoides sonorensis</name>
    <name type="common">Biting midge</name>
    <dbReference type="NCBI Taxonomy" id="179676"/>
    <lineage>
        <taxon>Eukaryota</taxon>
        <taxon>Metazoa</taxon>
        <taxon>Ecdysozoa</taxon>
        <taxon>Arthropoda</taxon>
        <taxon>Hexapoda</taxon>
        <taxon>Insecta</taxon>
        <taxon>Pterygota</taxon>
        <taxon>Neoptera</taxon>
        <taxon>Endopterygota</taxon>
        <taxon>Diptera</taxon>
        <taxon>Nematocera</taxon>
        <taxon>Chironomoidea</taxon>
        <taxon>Ceratopogonidae</taxon>
        <taxon>Ceratopogoninae</taxon>
        <taxon>Culicoides</taxon>
        <taxon>Monoculicoides</taxon>
    </lineage>
</organism>
<evidence type="ECO:0000256" key="1">
    <source>
        <dbReference type="SAM" id="MobiDB-lite"/>
    </source>
</evidence>
<evidence type="ECO:0000313" key="2">
    <source>
        <dbReference type="EMBL" id="SSX23053.1"/>
    </source>
</evidence>
<feature type="compositionally biased region" description="Acidic residues" evidence="1">
    <location>
        <begin position="227"/>
        <end position="239"/>
    </location>
</feature>
<dbReference type="AlphaFoldDB" id="A0A336M2F2"/>
<reference evidence="2" key="1">
    <citation type="submission" date="2018-07" db="EMBL/GenBank/DDBJ databases">
        <authorList>
            <person name="Quirk P.G."/>
            <person name="Krulwich T.A."/>
        </authorList>
    </citation>
    <scope>NUCLEOTIDE SEQUENCE</scope>
</reference>
<accession>A0A336M2F2</accession>
<name>A0A336M2F2_CULSO</name>
<protein>
    <submittedName>
        <fullName evidence="2">CSON008096 protein</fullName>
    </submittedName>
</protein>
<dbReference type="VEuPathDB" id="VectorBase:CSON008096"/>
<dbReference type="EMBL" id="UFQT01000305">
    <property type="protein sequence ID" value="SSX23053.1"/>
    <property type="molecule type" value="Genomic_DNA"/>
</dbReference>
<feature type="compositionally biased region" description="Acidic residues" evidence="1">
    <location>
        <begin position="291"/>
        <end position="301"/>
    </location>
</feature>
<sequence length="338" mass="38038">MDKNENSPKPDEMKPSLKERVVVKTSSLGPVIEIDSGMNFITFPSKDGKTKIIAIPESQEFPSLSMIENSDQSSSPDATFQTPQPPKDIKKYFNPPITSTQDFILSPIKAPTQNDNNFESSQPAPTQSDVNFEFPQPPRTQNDNNIKSSQPAPPQNEISNESSDVFSSPRQSSQTSNYLSADSQPVQVHAQNNVTSASVDDIFRIDPLSETPAVENDIHFPPATQDACDDSTDDDDDDEKSISSEEYRRVVCGPPVNFDDYKEEFFQQMKEIDDEIEQIYGIKITYHEPENQENESEEGVENFDMNMKMESENESESSFEATPNMPMVQNQSYFDPEK</sequence>
<feature type="compositionally biased region" description="Polar residues" evidence="1">
    <location>
        <begin position="111"/>
        <end position="130"/>
    </location>
</feature>
<feature type="compositionally biased region" description="Polar residues" evidence="1">
    <location>
        <begin position="139"/>
        <end position="198"/>
    </location>
</feature>
<feature type="compositionally biased region" description="Polar residues" evidence="1">
    <location>
        <begin position="327"/>
        <end position="338"/>
    </location>
</feature>
<feature type="compositionally biased region" description="Polar residues" evidence="1">
    <location>
        <begin position="60"/>
        <end position="82"/>
    </location>
</feature>
<proteinExistence type="predicted"/>